<dbReference type="SUPFAM" id="SSF46785">
    <property type="entry name" value="Winged helix' DNA-binding domain"/>
    <property type="match status" value="1"/>
</dbReference>
<dbReference type="Proteomes" id="UP000298551">
    <property type="component" value="Chromosome"/>
</dbReference>
<comment type="similarity">
    <text evidence="1">Belongs to the LysR transcriptional regulatory family.</text>
</comment>
<name>A0A4D6XCF0_PSEPU</name>
<dbReference type="RefSeq" id="WP_136916190.1">
    <property type="nucleotide sequence ID" value="NZ_CP039371.1"/>
</dbReference>
<organism evidence="6 7">
    <name type="scientific">Pseudomonas putida</name>
    <name type="common">Arthrobacter siderocapsulatus</name>
    <dbReference type="NCBI Taxonomy" id="303"/>
    <lineage>
        <taxon>Bacteria</taxon>
        <taxon>Pseudomonadati</taxon>
        <taxon>Pseudomonadota</taxon>
        <taxon>Gammaproteobacteria</taxon>
        <taxon>Pseudomonadales</taxon>
        <taxon>Pseudomonadaceae</taxon>
        <taxon>Pseudomonas</taxon>
    </lineage>
</organism>
<evidence type="ECO:0000256" key="1">
    <source>
        <dbReference type="ARBA" id="ARBA00009437"/>
    </source>
</evidence>
<dbReference type="InterPro" id="IPR005119">
    <property type="entry name" value="LysR_subst-bd"/>
</dbReference>
<dbReference type="Gene3D" id="1.10.10.10">
    <property type="entry name" value="Winged helix-like DNA-binding domain superfamily/Winged helix DNA-binding domain"/>
    <property type="match status" value="1"/>
</dbReference>
<dbReference type="EMBL" id="CP039371">
    <property type="protein sequence ID" value="QCI14162.1"/>
    <property type="molecule type" value="Genomic_DNA"/>
</dbReference>
<dbReference type="InterPro" id="IPR000847">
    <property type="entry name" value="LysR_HTH_N"/>
</dbReference>
<evidence type="ECO:0000256" key="2">
    <source>
        <dbReference type="ARBA" id="ARBA00023015"/>
    </source>
</evidence>
<feature type="domain" description="HTH lysR-type" evidence="5">
    <location>
        <begin position="1"/>
        <end position="61"/>
    </location>
</feature>
<dbReference type="GO" id="GO:0006351">
    <property type="term" value="P:DNA-templated transcription"/>
    <property type="evidence" value="ECO:0007669"/>
    <property type="project" value="TreeGrafter"/>
</dbReference>
<proteinExistence type="inferred from homology"/>
<dbReference type="InterPro" id="IPR058163">
    <property type="entry name" value="LysR-type_TF_proteobact-type"/>
</dbReference>
<accession>A0A4D6XCF0</accession>
<sequence>MKLPALTSFHFFTVAAQTESFVQAARLLHVTHGAVSRQVRQLEEAIGIELFERRNRAIFLNDAGRELYNVTRPFFEQLEGALHRLQREAREEVLVVSCEPTIAMKWLIPRLPDFHASHPNLRLQLLAAGGPIDFTRAGADVALRRDDFYWGETIHSATICEEWIGPVCVPALWTAGQQFDDVRLLRSTTRPLAWDNWMRLADVVPAGATWVEYEHFYLCIQAAAAGLGVSMASFLMVQDELKSRQLIAPFGFRRDGSRYCLLSPRPFDESSKCKIFLDWITQQMAETIQQCRASY</sequence>
<evidence type="ECO:0000313" key="6">
    <source>
        <dbReference type="EMBL" id="QCI14162.1"/>
    </source>
</evidence>
<protein>
    <submittedName>
        <fullName evidence="6">LysR family transcriptional regulator</fullName>
    </submittedName>
</protein>
<dbReference type="Pfam" id="PF00126">
    <property type="entry name" value="HTH_1"/>
    <property type="match status" value="1"/>
</dbReference>
<evidence type="ECO:0000256" key="3">
    <source>
        <dbReference type="ARBA" id="ARBA00023125"/>
    </source>
</evidence>
<keyword evidence="4" id="KW-0804">Transcription</keyword>
<dbReference type="OrthoDB" id="5526340at2"/>
<dbReference type="Pfam" id="PF03466">
    <property type="entry name" value="LysR_substrate"/>
    <property type="match status" value="1"/>
</dbReference>
<dbReference type="GO" id="GO:0043565">
    <property type="term" value="F:sequence-specific DNA binding"/>
    <property type="evidence" value="ECO:0007669"/>
    <property type="project" value="TreeGrafter"/>
</dbReference>
<dbReference type="GO" id="GO:0003700">
    <property type="term" value="F:DNA-binding transcription factor activity"/>
    <property type="evidence" value="ECO:0007669"/>
    <property type="project" value="InterPro"/>
</dbReference>
<keyword evidence="2" id="KW-0805">Transcription regulation</keyword>
<keyword evidence="3" id="KW-0238">DNA-binding</keyword>
<dbReference type="InterPro" id="IPR036388">
    <property type="entry name" value="WH-like_DNA-bd_sf"/>
</dbReference>
<dbReference type="PROSITE" id="PS50931">
    <property type="entry name" value="HTH_LYSR"/>
    <property type="match status" value="1"/>
</dbReference>
<dbReference type="InterPro" id="IPR036390">
    <property type="entry name" value="WH_DNA-bd_sf"/>
</dbReference>
<reference evidence="7" key="1">
    <citation type="submission" date="2019-04" db="EMBL/GenBank/DDBJ databases">
        <title>Genome sequence of Pseudomonas putida 1290, an auxin catabolizing strain.</title>
        <authorList>
            <person name="Laird T.S."/>
            <person name="Leveau J.H.J."/>
        </authorList>
    </citation>
    <scope>NUCLEOTIDE SEQUENCE [LARGE SCALE GENOMIC DNA]</scope>
    <source>
        <strain evidence="7">1290</strain>
    </source>
</reference>
<dbReference type="PANTHER" id="PTHR30537">
    <property type="entry name" value="HTH-TYPE TRANSCRIPTIONAL REGULATOR"/>
    <property type="match status" value="1"/>
</dbReference>
<dbReference type="PRINTS" id="PR00039">
    <property type="entry name" value="HTHLYSR"/>
</dbReference>
<evidence type="ECO:0000256" key="4">
    <source>
        <dbReference type="ARBA" id="ARBA00023163"/>
    </source>
</evidence>
<gene>
    <name evidence="6" type="ORF">E6B08_23700</name>
</gene>
<evidence type="ECO:0000259" key="5">
    <source>
        <dbReference type="PROSITE" id="PS50931"/>
    </source>
</evidence>
<dbReference type="PANTHER" id="PTHR30537:SF74">
    <property type="entry name" value="HTH-TYPE TRANSCRIPTIONAL REGULATOR TRPI"/>
    <property type="match status" value="1"/>
</dbReference>
<dbReference type="Gene3D" id="3.40.190.10">
    <property type="entry name" value="Periplasmic binding protein-like II"/>
    <property type="match status" value="2"/>
</dbReference>
<dbReference type="AlphaFoldDB" id="A0A4D6XCF0"/>
<evidence type="ECO:0000313" key="7">
    <source>
        <dbReference type="Proteomes" id="UP000298551"/>
    </source>
</evidence>
<dbReference type="SUPFAM" id="SSF53850">
    <property type="entry name" value="Periplasmic binding protein-like II"/>
    <property type="match status" value="1"/>
</dbReference>